<organism evidence="1 2">
    <name type="scientific">Portunus trituberculatus</name>
    <name type="common">Swimming crab</name>
    <name type="synonym">Neptunus trituberculatus</name>
    <dbReference type="NCBI Taxonomy" id="210409"/>
    <lineage>
        <taxon>Eukaryota</taxon>
        <taxon>Metazoa</taxon>
        <taxon>Ecdysozoa</taxon>
        <taxon>Arthropoda</taxon>
        <taxon>Crustacea</taxon>
        <taxon>Multicrustacea</taxon>
        <taxon>Malacostraca</taxon>
        <taxon>Eumalacostraca</taxon>
        <taxon>Eucarida</taxon>
        <taxon>Decapoda</taxon>
        <taxon>Pleocyemata</taxon>
        <taxon>Brachyura</taxon>
        <taxon>Eubrachyura</taxon>
        <taxon>Portunoidea</taxon>
        <taxon>Portunidae</taxon>
        <taxon>Portuninae</taxon>
        <taxon>Portunus</taxon>
    </lineage>
</organism>
<sequence length="175" mass="19579">MAVTLRQAVAPGGVYDLPKVSYSDSTKLLIKELIQEASVSAQHQRQIERWVGGGLGLPPHRALTVPSQAPLPPSCQATPPRPHFQTKRSHEAIRKMGLYEPNKLYVPPQPMMREMEERVVWLESMEAVGAGQKYRGLIASQLALKLRDLELLDQERARDLAKAERQAAATKDHKE</sequence>
<keyword evidence="2" id="KW-1185">Reference proteome</keyword>
<comment type="caution">
    <text evidence="1">The sequence shown here is derived from an EMBL/GenBank/DDBJ whole genome shotgun (WGS) entry which is preliminary data.</text>
</comment>
<proteinExistence type="predicted"/>
<evidence type="ECO:0000313" key="1">
    <source>
        <dbReference type="EMBL" id="MPC29878.1"/>
    </source>
</evidence>
<protein>
    <submittedName>
        <fullName evidence="1">UPF0193 protein EVG1</fullName>
    </submittedName>
</protein>
<dbReference type="Pfam" id="PF05250">
    <property type="entry name" value="UPF0193"/>
    <property type="match status" value="2"/>
</dbReference>
<dbReference type="AlphaFoldDB" id="A0A5B7E800"/>
<dbReference type="InterPro" id="IPR007914">
    <property type="entry name" value="UPF0193"/>
</dbReference>
<dbReference type="OrthoDB" id="10262032at2759"/>
<dbReference type="PANTHER" id="PTHR28348">
    <property type="entry name" value="UPF0193 PROTEIN EVG1"/>
    <property type="match status" value="1"/>
</dbReference>
<name>A0A5B7E800_PORTR</name>
<reference evidence="1 2" key="1">
    <citation type="submission" date="2019-05" db="EMBL/GenBank/DDBJ databases">
        <title>Another draft genome of Portunus trituberculatus and its Hox gene families provides insights of decapod evolution.</title>
        <authorList>
            <person name="Jeong J.-H."/>
            <person name="Song I."/>
            <person name="Kim S."/>
            <person name="Choi T."/>
            <person name="Kim D."/>
            <person name="Ryu S."/>
            <person name="Kim W."/>
        </authorList>
    </citation>
    <scope>NUCLEOTIDE SEQUENCE [LARGE SCALE GENOMIC DNA]</scope>
    <source>
        <tissue evidence="1">Muscle</tissue>
    </source>
</reference>
<dbReference type="EMBL" id="VSRR010002154">
    <property type="protein sequence ID" value="MPC29878.1"/>
    <property type="molecule type" value="Genomic_DNA"/>
</dbReference>
<accession>A0A5B7E800</accession>
<dbReference type="PANTHER" id="PTHR28348:SF1">
    <property type="entry name" value="UPF0193 PROTEIN EVG1"/>
    <property type="match status" value="1"/>
</dbReference>
<dbReference type="Proteomes" id="UP000324222">
    <property type="component" value="Unassembled WGS sequence"/>
</dbReference>
<evidence type="ECO:0000313" key="2">
    <source>
        <dbReference type="Proteomes" id="UP000324222"/>
    </source>
</evidence>
<gene>
    <name evidence="1" type="ORF">E2C01_023130</name>
</gene>